<feature type="chain" id="PRO_5027089414" description="Secretin/TonB short N-terminal domain-containing protein" evidence="4">
    <location>
        <begin position="30"/>
        <end position="251"/>
    </location>
</feature>
<evidence type="ECO:0000256" key="3">
    <source>
        <dbReference type="ARBA" id="ARBA00023237"/>
    </source>
</evidence>
<evidence type="ECO:0000259" key="5">
    <source>
        <dbReference type="SMART" id="SM00965"/>
    </source>
</evidence>
<dbReference type="Pfam" id="PF07660">
    <property type="entry name" value="STN"/>
    <property type="match status" value="1"/>
</dbReference>
<proteinExistence type="predicted"/>
<dbReference type="SMART" id="SM00965">
    <property type="entry name" value="STN"/>
    <property type="match status" value="1"/>
</dbReference>
<accession>A0A6J5D760</accession>
<evidence type="ECO:0000256" key="1">
    <source>
        <dbReference type="ARBA" id="ARBA00022448"/>
    </source>
</evidence>
<protein>
    <recommendedName>
        <fullName evidence="5">Secretin/TonB short N-terminal domain-containing protein</fullName>
    </recommendedName>
</protein>
<dbReference type="GO" id="GO:0019867">
    <property type="term" value="C:outer membrane"/>
    <property type="evidence" value="ECO:0007669"/>
    <property type="project" value="InterPro"/>
</dbReference>
<keyword evidence="2" id="KW-0472">Membrane</keyword>
<gene>
    <name evidence="6" type="ORF">LMG29542_00928</name>
</gene>
<dbReference type="InterPro" id="IPR011662">
    <property type="entry name" value="Secretin/TonB_short_N"/>
</dbReference>
<name>A0A6J5D760_9BURK</name>
<sequence>MTDSRAPTSVVTLVVCLMLCALTMRGARAQDAAPAGSQSARTMQFDLPAQPLALTLQAFGSMTEMVLLAPAPLLEGRTSTAVSGDYTPHDALIQLLEGTGLQADFAGPEEAMIVAQTAPAAPNTATAGLVQTQPVPTALPVDGLADDNEQRAYAAMIQERMTEALCAQDVTRPGNYRLVAQMRIDDHGAVTDTDLIATSGSPRRDAAIEQALRSLKLDSAPPPGLPEPVTILLRPSGNGVHINCPPLGKRG</sequence>
<feature type="signal peptide" evidence="4">
    <location>
        <begin position="1"/>
        <end position="29"/>
    </location>
</feature>
<keyword evidence="4" id="KW-0732">Signal</keyword>
<feature type="domain" description="Secretin/TonB short N-terminal" evidence="5">
    <location>
        <begin position="65"/>
        <end position="116"/>
    </location>
</feature>
<dbReference type="EMBL" id="CADIKH010000003">
    <property type="protein sequence ID" value="CAB3749211.1"/>
    <property type="molecule type" value="Genomic_DNA"/>
</dbReference>
<evidence type="ECO:0000256" key="4">
    <source>
        <dbReference type="SAM" id="SignalP"/>
    </source>
</evidence>
<dbReference type="SUPFAM" id="SSF74653">
    <property type="entry name" value="TolA/TonB C-terminal domain"/>
    <property type="match status" value="1"/>
</dbReference>
<dbReference type="Proteomes" id="UP000494363">
    <property type="component" value="Unassembled WGS sequence"/>
</dbReference>
<evidence type="ECO:0000313" key="7">
    <source>
        <dbReference type="Proteomes" id="UP000494363"/>
    </source>
</evidence>
<evidence type="ECO:0000313" key="6">
    <source>
        <dbReference type="EMBL" id="CAB3749211.1"/>
    </source>
</evidence>
<evidence type="ECO:0000256" key="2">
    <source>
        <dbReference type="ARBA" id="ARBA00023136"/>
    </source>
</evidence>
<dbReference type="Gene3D" id="3.30.1150.10">
    <property type="match status" value="1"/>
</dbReference>
<dbReference type="AlphaFoldDB" id="A0A6J5D760"/>
<keyword evidence="1" id="KW-0813">Transport</keyword>
<reference evidence="6 7" key="1">
    <citation type="submission" date="2020-04" db="EMBL/GenBank/DDBJ databases">
        <authorList>
            <person name="De Canck E."/>
        </authorList>
    </citation>
    <scope>NUCLEOTIDE SEQUENCE [LARGE SCALE GENOMIC DNA]</scope>
    <source>
        <strain evidence="6 7">LMG 29542</strain>
    </source>
</reference>
<dbReference type="Pfam" id="PF13103">
    <property type="entry name" value="TonB_2"/>
    <property type="match status" value="1"/>
</dbReference>
<keyword evidence="3" id="KW-0998">Cell outer membrane</keyword>
<keyword evidence="7" id="KW-1185">Reference proteome</keyword>
<dbReference type="Gene3D" id="3.55.50.30">
    <property type="match status" value="1"/>
</dbReference>
<organism evidence="6 7">
    <name type="scientific">Paraburkholderia humisilvae</name>
    <dbReference type="NCBI Taxonomy" id="627669"/>
    <lineage>
        <taxon>Bacteria</taxon>
        <taxon>Pseudomonadati</taxon>
        <taxon>Pseudomonadota</taxon>
        <taxon>Betaproteobacteria</taxon>
        <taxon>Burkholderiales</taxon>
        <taxon>Burkholderiaceae</taxon>
        <taxon>Paraburkholderia</taxon>
    </lineage>
</organism>